<gene>
    <name evidence="13" type="primary">LOC108569729</name>
</gene>
<feature type="transmembrane region" description="Helical" evidence="10">
    <location>
        <begin position="143"/>
        <end position="162"/>
    </location>
</feature>
<feature type="region of interest" description="Disordered" evidence="9">
    <location>
        <begin position="411"/>
        <end position="439"/>
    </location>
</feature>
<dbReference type="InterPro" id="IPR001320">
    <property type="entry name" value="Iontro_rcpt_C"/>
</dbReference>
<evidence type="ECO:0000256" key="5">
    <source>
        <dbReference type="ARBA" id="ARBA00022989"/>
    </source>
</evidence>
<dbReference type="GeneID" id="108569729"/>
<evidence type="ECO:0000256" key="6">
    <source>
        <dbReference type="ARBA" id="ARBA00023136"/>
    </source>
</evidence>
<evidence type="ECO:0000256" key="4">
    <source>
        <dbReference type="ARBA" id="ARBA00022692"/>
    </source>
</evidence>
<dbReference type="RefSeq" id="XP_017786880.1">
    <property type="nucleotide sequence ID" value="XM_017931391.1"/>
</dbReference>
<evidence type="ECO:0000256" key="3">
    <source>
        <dbReference type="ARBA" id="ARBA00022475"/>
    </source>
</evidence>
<keyword evidence="7" id="KW-0675">Receptor</keyword>
<feature type="domain" description="Ionotropic glutamate receptor C-terminal" evidence="11">
    <location>
        <begin position="145"/>
        <end position="237"/>
    </location>
</feature>
<keyword evidence="3" id="KW-1003">Cell membrane</keyword>
<evidence type="ECO:0000259" key="11">
    <source>
        <dbReference type="Pfam" id="PF00060"/>
    </source>
</evidence>
<keyword evidence="12" id="KW-1185">Reference proteome</keyword>
<evidence type="ECO:0000256" key="10">
    <source>
        <dbReference type="SAM" id="Phobius"/>
    </source>
</evidence>
<protein>
    <submittedName>
        <fullName evidence="13">Glutamate receptor 4-like</fullName>
    </submittedName>
</protein>
<evidence type="ECO:0000256" key="7">
    <source>
        <dbReference type="ARBA" id="ARBA00023170"/>
    </source>
</evidence>
<keyword evidence="5 10" id="KW-1133">Transmembrane helix</keyword>
<evidence type="ECO:0000256" key="8">
    <source>
        <dbReference type="ARBA" id="ARBA00023180"/>
    </source>
</evidence>
<comment type="similarity">
    <text evidence="2">Belongs to the glutamate-gated ion channel (TC 1.A.10.1) family.</text>
</comment>
<dbReference type="Proteomes" id="UP000695000">
    <property type="component" value="Unplaced"/>
</dbReference>
<proteinExistence type="inferred from homology"/>
<feature type="transmembrane region" description="Helical" evidence="10">
    <location>
        <begin position="207"/>
        <end position="231"/>
    </location>
</feature>
<keyword evidence="8" id="KW-0325">Glycoprotein</keyword>
<dbReference type="Gene3D" id="3.40.190.10">
    <property type="entry name" value="Periplasmic binding protein-like II"/>
    <property type="match status" value="1"/>
</dbReference>
<dbReference type="PANTHER" id="PTHR42643">
    <property type="entry name" value="IONOTROPIC RECEPTOR 20A-RELATED"/>
    <property type="match status" value="1"/>
</dbReference>
<evidence type="ECO:0000256" key="9">
    <source>
        <dbReference type="SAM" id="MobiDB-lite"/>
    </source>
</evidence>
<organism evidence="12 13">
    <name type="scientific">Nicrophorus vespilloides</name>
    <name type="common">Boreal carrion beetle</name>
    <dbReference type="NCBI Taxonomy" id="110193"/>
    <lineage>
        <taxon>Eukaryota</taxon>
        <taxon>Metazoa</taxon>
        <taxon>Ecdysozoa</taxon>
        <taxon>Arthropoda</taxon>
        <taxon>Hexapoda</taxon>
        <taxon>Insecta</taxon>
        <taxon>Pterygota</taxon>
        <taxon>Neoptera</taxon>
        <taxon>Endopterygota</taxon>
        <taxon>Coleoptera</taxon>
        <taxon>Polyphaga</taxon>
        <taxon>Staphyliniformia</taxon>
        <taxon>Silphidae</taxon>
        <taxon>Nicrophorinae</taxon>
        <taxon>Nicrophorus</taxon>
    </lineage>
</organism>
<evidence type="ECO:0000313" key="12">
    <source>
        <dbReference type="Proteomes" id="UP000695000"/>
    </source>
</evidence>
<dbReference type="Pfam" id="PF00060">
    <property type="entry name" value="Lig_chan"/>
    <property type="match status" value="1"/>
</dbReference>
<dbReference type="Gene3D" id="1.10.287.70">
    <property type="match status" value="1"/>
</dbReference>
<keyword evidence="6 10" id="KW-0472">Membrane</keyword>
<evidence type="ECO:0000313" key="13">
    <source>
        <dbReference type="RefSeq" id="XP_017786880.1"/>
    </source>
</evidence>
<sequence length="450" mass="52954">MIPKTSRRHDLNLTNLDVGFLFNEIDSWKHLDDFKYPRIDTFTKQNFGAIKALIEYCNINMTVIPADTWGYYNETTKTWDGLVEMIQHKKIQLSGTSPYFTAPRFEVVDFIKMQNPFTVQFVMKKPPISLVYNIFTLPFNANVWMCLGITVMIFIVAIYVAYNWESKTNKRFSQKGRFSLSDVMLVTTEVMCQQGTLVEPESTPSRILVLFFFIAFMFIYSSYSAYIIVVLQSTYNINTYKALLDTNIRIGAMDTIYMRHYVEKSKLKIQAELYERKIGPKGYYTLDDGMRKMRNEFFAFHCEIAAAFDYISANFDEHETCRIQIMPGYTEHMRGYTMVPKNSPYKKIFKLVEDRRIRNSKKKLLSIRPHAEMLQSRRRFPEHRSPGNLQRIRDADHRMLHLDGPLVRRSLSAQKGESRRTENIEKTEEPESREKKSTHFSMCRNYITPD</sequence>
<dbReference type="SUPFAM" id="SSF53850">
    <property type="entry name" value="Periplasmic binding protein-like II"/>
    <property type="match status" value="1"/>
</dbReference>
<reference evidence="13" key="1">
    <citation type="submission" date="2025-08" db="UniProtKB">
        <authorList>
            <consortium name="RefSeq"/>
        </authorList>
    </citation>
    <scope>IDENTIFICATION</scope>
    <source>
        <tissue evidence="13">Whole Larva</tissue>
    </source>
</reference>
<accession>A0ABM1NJ80</accession>
<evidence type="ECO:0000256" key="1">
    <source>
        <dbReference type="ARBA" id="ARBA00004651"/>
    </source>
</evidence>
<feature type="compositionally biased region" description="Basic and acidic residues" evidence="9">
    <location>
        <begin position="416"/>
        <end position="437"/>
    </location>
</feature>
<dbReference type="InterPro" id="IPR052192">
    <property type="entry name" value="Insect_Ionotropic_Sensory_Rcpt"/>
</dbReference>
<name>A0ABM1NJ80_NICVS</name>
<dbReference type="PANTHER" id="PTHR42643:SF33">
    <property type="entry name" value="GLUTAMATE RECEPTOR 2-LIKE PROTEIN"/>
    <property type="match status" value="1"/>
</dbReference>
<evidence type="ECO:0000256" key="2">
    <source>
        <dbReference type="ARBA" id="ARBA00008685"/>
    </source>
</evidence>
<comment type="subcellular location">
    <subcellularLocation>
        <location evidence="1">Cell membrane</location>
        <topology evidence="1">Multi-pass membrane protein</topology>
    </subcellularLocation>
</comment>
<keyword evidence="4 10" id="KW-0812">Transmembrane</keyword>